<proteinExistence type="predicted"/>
<dbReference type="InterPro" id="IPR000421">
    <property type="entry name" value="FA58C"/>
</dbReference>
<reference evidence="7 8" key="1">
    <citation type="journal article" date="2021" name="Sci. Rep.">
        <title>The genome of the diatom Chaetoceros tenuissimus carries an ancient integrated fragment of an extant virus.</title>
        <authorList>
            <person name="Hongo Y."/>
            <person name="Kimura K."/>
            <person name="Takaki Y."/>
            <person name="Yoshida Y."/>
            <person name="Baba S."/>
            <person name="Kobayashi G."/>
            <person name="Nagasaki K."/>
            <person name="Hano T."/>
            <person name="Tomaru Y."/>
        </authorList>
    </citation>
    <scope>NUCLEOTIDE SEQUENCE [LARGE SCALE GENOMIC DNA]</scope>
    <source>
        <strain evidence="7 8">NIES-3715</strain>
    </source>
</reference>
<dbReference type="Pfam" id="PF22633">
    <property type="entry name" value="F5_F8_type_C_2"/>
    <property type="match status" value="1"/>
</dbReference>
<name>A0AAD3DFW9_9STRA</name>
<dbReference type="SMART" id="SM00607">
    <property type="entry name" value="FTP"/>
    <property type="match status" value="1"/>
</dbReference>
<dbReference type="InterPro" id="IPR013806">
    <property type="entry name" value="Kringle-like"/>
</dbReference>
<dbReference type="InterPro" id="IPR006585">
    <property type="entry name" value="FTP1"/>
</dbReference>
<dbReference type="PANTHER" id="PTHR24261:SF7">
    <property type="entry name" value="KRINGLE DOMAIN-CONTAINING PROTEIN"/>
    <property type="match status" value="1"/>
</dbReference>
<keyword evidence="8" id="KW-1185">Reference proteome</keyword>
<evidence type="ECO:0000313" key="8">
    <source>
        <dbReference type="Proteomes" id="UP001054902"/>
    </source>
</evidence>
<evidence type="ECO:0000259" key="6">
    <source>
        <dbReference type="PROSITE" id="PS50070"/>
    </source>
</evidence>
<evidence type="ECO:0000259" key="5">
    <source>
        <dbReference type="PROSITE" id="PS50022"/>
    </source>
</evidence>
<dbReference type="PROSITE" id="PS50022">
    <property type="entry name" value="FA58C_3"/>
    <property type="match status" value="1"/>
</dbReference>
<sequence length="231" mass="25584">MNVALSTNGASASQSSNAYSSAWGASLAIDGNTNRFWSGWSVTHTSTETDPWWKVQLQREFSISDIIVYNRSDDCCIDRLNNFRLTVMYNNAVVYLYDDSASTAQSITMIPIEPNVIGDEVKIEIFGPSRTLNLAEVVVEILPSIGCSCQADQTDYRGTIARTINGNTCQAWDSQSPHSHPSTAANYPSSGLTHKNYCRNPEGIQKAWCYPTDPNIRWEYCDVPTCPSTIC</sequence>
<dbReference type="InterPro" id="IPR008979">
    <property type="entry name" value="Galactose-bd-like_sf"/>
</dbReference>
<evidence type="ECO:0000256" key="3">
    <source>
        <dbReference type="ARBA" id="ARBA00022837"/>
    </source>
</evidence>
<dbReference type="InterPro" id="IPR000001">
    <property type="entry name" value="Kringle"/>
</dbReference>
<dbReference type="PROSITE" id="PS50070">
    <property type="entry name" value="KRINGLE_2"/>
    <property type="match status" value="1"/>
</dbReference>
<dbReference type="AlphaFoldDB" id="A0AAD3DFW9"/>
<evidence type="ECO:0008006" key="9">
    <source>
        <dbReference type="Google" id="ProtNLM"/>
    </source>
</evidence>
<dbReference type="PRINTS" id="PR00018">
    <property type="entry name" value="KRINGLE"/>
</dbReference>
<dbReference type="SUPFAM" id="SSF49785">
    <property type="entry name" value="Galactose-binding domain-like"/>
    <property type="match status" value="1"/>
</dbReference>
<evidence type="ECO:0000256" key="2">
    <source>
        <dbReference type="ARBA" id="ARBA00022723"/>
    </source>
</evidence>
<feature type="domain" description="F5/8 type C" evidence="5">
    <location>
        <begin position="1"/>
        <end position="91"/>
    </location>
</feature>
<dbReference type="PROSITE" id="PS00021">
    <property type="entry name" value="KRINGLE_1"/>
    <property type="match status" value="1"/>
</dbReference>
<dbReference type="InterPro" id="IPR038178">
    <property type="entry name" value="Kringle_sf"/>
</dbReference>
<keyword evidence="4" id="KW-1015">Disulfide bond</keyword>
<dbReference type="InterPro" id="IPR050759">
    <property type="entry name" value="Serine_protease_kringle"/>
</dbReference>
<evidence type="ECO:0000313" key="7">
    <source>
        <dbReference type="EMBL" id="GFH61904.1"/>
    </source>
</evidence>
<dbReference type="Pfam" id="PF00051">
    <property type="entry name" value="Kringle"/>
    <property type="match status" value="1"/>
</dbReference>
<protein>
    <recommendedName>
        <fullName evidence="9">Kringle domain-containing protein</fullName>
    </recommendedName>
</protein>
<keyword evidence="1" id="KW-0420">Kringle</keyword>
<evidence type="ECO:0000256" key="1">
    <source>
        <dbReference type="ARBA" id="ARBA00022572"/>
    </source>
</evidence>
<dbReference type="Gene3D" id="2.40.20.10">
    <property type="entry name" value="Plasminogen Kringle 4"/>
    <property type="match status" value="1"/>
</dbReference>
<dbReference type="GO" id="GO:0046872">
    <property type="term" value="F:metal ion binding"/>
    <property type="evidence" value="ECO:0007669"/>
    <property type="project" value="UniProtKB-KW"/>
</dbReference>
<gene>
    <name evidence="7" type="ORF">CTEN210_18380</name>
</gene>
<organism evidence="7 8">
    <name type="scientific">Chaetoceros tenuissimus</name>
    <dbReference type="NCBI Taxonomy" id="426638"/>
    <lineage>
        <taxon>Eukaryota</taxon>
        <taxon>Sar</taxon>
        <taxon>Stramenopiles</taxon>
        <taxon>Ochrophyta</taxon>
        <taxon>Bacillariophyta</taxon>
        <taxon>Coscinodiscophyceae</taxon>
        <taxon>Chaetocerotophycidae</taxon>
        <taxon>Chaetocerotales</taxon>
        <taxon>Chaetocerotaceae</taxon>
        <taxon>Chaetoceros</taxon>
    </lineage>
</organism>
<keyword evidence="3" id="KW-0106">Calcium</keyword>
<comment type="caution">
    <text evidence="7">The sequence shown here is derived from an EMBL/GenBank/DDBJ whole genome shotgun (WGS) entry which is preliminary data.</text>
</comment>
<dbReference type="PANTHER" id="PTHR24261">
    <property type="entry name" value="PLASMINOGEN-RELATED"/>
    <property type="match status" value="1"/>
</dbReference>
<dbReference type="EMBL" id="BLLK01000075">
    <property type="protein sequence ID" value="GFH61904.1"/>
    <property type="molecule type" value="Genomic_DNA"/>
</dbReference>
<accession>A0AAD3DFW9</accession>
<dbReference type="Proteomes" id="UP001054902">
    <property type="component" value="Unassembled WGS sequence"/>
</dbReference>
<evidence type="ECO:0000256" key="4">
    <source>
        <dbReference type="ARBA" id="ARBA00023157"/>
    </source>
</evidence>
<feature type="domain" description="Kringle" evidence="6">
    <location>
        <begin position="155"/>
        <end position="226"/>
    </location>
</feature>
<dbReference type="SMART" id="SM00130">
    <property type="entry name" value="KR"/>
    <property type="match status" value="1"/>
</dbReference>
<dbReference type="Gene3D" id="2.60.120.260">
    <property type="entry name" value="Galactose-binding domain-like"/>
    <property type="match status" value="1"/>
</dbReference>
<dbReference type="InterPro" id="IPR018056">
    <property type="entry name" value="Kringle_CS"/>
</dbReference>
<keyword evidence="2" id="KW-0479">Metal-binding</keyword>
<dbReference type="CDD" id="cd00108">
    <property type="entry name" value="KR"/>
    <property type="match status" value="1"/>
</dbReference>
<dbReference type="SUPFAM" id="SSF57440">
    <property type="entry name" value="Kringle-like"/>
    <property type="match status" value="1"/>
</dbReference>